<accession>A0A1M6XTD7</accession>
<dbReference type="EC" id="3.4.11.-" evidence="10"/>
<dbReference type="NCBIfam" id="NF002759">
    <property type="entry name" value="PRK02813.1"/>
    <property type="match status" value="1"/>
</dbReference>
<dbReference type="InterPro" id="IPR001948">
    <property type="entry name" value="Peptidase_M18"/>
</dbReference>
<evidence type="ECO:0000256" key="5">
    <source>
        <dbReference type="ARBA" id="ARBA00022723"/>
    </source>
</evidence>
<dbReference type="Proteomes" id="UP000184386">
    <property type="component" value="Unassembled WGS sequence"/>
</dbReference>
<dbReference type="EMBL" id="FRAC01000023">
    <property type="protein sequence ID" value="SHL09214.1"/>
    <property type="molecule type" value="Genomic_DNA"/>
</dbReference>
<reference evidence="11 12" key="1">
    <citation type="submission" date="2016-11" db="EMBL/GenBank/DDBJ databases">
        <authorList>
            <person name="Jaros S."/>
            <person name="Januszkiewicz K."/>
            <person name="Wedrychowicz H."/>
        </authorList>
    </citation>
    <scope>NUCLEOTIDE SEQUENCE [LARGE SCALE GENOMIC DNA]</scope>
    <source>
        <strain evidence="11 12">DSM 15929</strain>
    </source>
</reference>
<evidence type="ECO:0000256" key="9">
    <source>
        <dbReference type="RuleBase" id="RU004386"/>
    </source>
</evidence>
<dbReference type="RefSeq" id="WP_073278682.1">
    <property type="nucleotide sequence ID" value="NZ_FRAC01000023.1"/>
</dbReference>
<dbReference type="Gene3D" id="3.40.630.10">
    <property type="entry name" value="Zn peptidases"/>
    <property type="match status" value="1"/>
</dbReference>
<evidence type="ECO:0000256" key="3">
    <source>
        <dbReference type="ARBA" id="ARBA00022438"/>
    </source>
</evidence>
<evidence type="ECO:0000256" key="2">
    <source>
        <dbReference type="ARBA" id="ARBA00008290"/>
    </source>
</evidence>
<dbReference type="PANTHER" id="PTHR28570">
    <property type="entry name" value="ASPARTYL AMINOPEPTIDASE"/>
    <property type="match status" value="1"/>
</dbReference>
<keyword evidence="7 9" id="KW-0862">Zinc</keyword>
<name>A0A1M6XTD7_9FIRM</name>
<organism evidence="11 12">
    <name type="scientific">Anaerocolumna jejuensis DSM 15929</name>
    <dbReference type="NCBI Taxonomy" id="1121322"/>
    <lineage>
        <taxon>Bacteria</taxon>
        <taxon>Bacillati</taxon>
        <taxon>Bacillota</taxon>
        <taxon>Clostridia</taxon>
        <taxon>Lachnospirales</taxon>
        <taxon>Lachnospiraceae</taxon>
        <taxon>Anaerocolumna</taxon>
    </lineage>
</organism>
<evidence type="ECO:0000256" key="7">
    <source>
        <dbReference type="ARBA" id="ARBA00022833"/>
    </source>
</evidence>
<dbReference type="PRINTS" id="PR00932">
    <property type="entry name" value="AMINO1PTASE"/>
</dbReference>
<keyword evidence="6 9" id="KW-0378">Hydrolase</keyword>
<dbReference type="STRING" id="1121322.SAMN02745136_04058"/>
<gene>
    <name evidence="11" type="ORF">SAMN02745136_04058</name>
</gene>
<comment type="cofactor">
    <cofactor evidence="1 10">
        <name>Zn(2+)</name>
        <dbReference type="ChEBI" id="CHEBI:29105"/>
    </cofactor>
</comment>
<keyword evidence="5 9" id="KW-0479">Metal-binding</keyword>
<evidence type="ECO:0000256" key="10">
    <source>
        <dbReference type="RuleBase" id="RU004387"/>
    </source>
</evidence>
<dbReference type="AlphaFoldDB" id="A0A1M6XTD7"/>
<proteinExistence type="inferred from homology"/>
<dbReference type="GO" id="GO:0008270">
    <property type="term" value="F:zinc ion binding"/>
    <property type="evidence" value="ECO:0007669"/>
    <property type="project" value="InterPro"/>
</dbReference>
<keyword evidence="8 9" id="KW-0482">Metalloprotease</keyword>
<dbReference type="Pfam" id="PF02127">
    <property type="entry name" value="Peptidase_M18"/>
    <property type="match status" value="1"/>
</dbReference>
<dbReference type="FunFam" id="2.30.250.10:FF:000003">
    <property type="entry name" value="Probable M18 family aminopeptidase 2"/>
    <property type="match status" value="1"/>
</dbReference>
<keyword evidence="12" id="KW-1185">Reference proteome</keyword>
<evidence type="ECO:0000313" key="12">
    <source>
        <dbReference type="Proteomes" id="UP000184386"/>
    </source>
</evidence>
<dbReference type="GO" id="GO:0004177">
    <property type="term" value="F:aminopeptidase activity"/>
    <property type="evidence" value="ECO:0007669"/>
    <property type="project" value="UniProtKB-KW"/>
</dbReference>
<evidence type="ECO:0000256" key="4">
    <source>
        <dbReference type="ARBA" id="ARBA00022670"/>
    </source>
</evidence>
<sequence length="431" mass="48707">MKAKESAKELLSFIKEATSPYHVVEEGIKYLKKEGFEELDLKNNWKLEKGKGYYIKPYGTSLFSFTIGNNWKEGQNFRIAAAHTDHPGFRVKPNADIKSGAYRKLNTEVYGGPILNTWMDRPLSLAGRVALRSDDPFHPEMRIIDMKKPILIIPNLAIHINKEVNKGVELNRQVDTLPLFSMLEEDISDEKFFLSFLAKELGVEKDRILDYDMYIYNCEEGGFVGLKEDFVSCPRLDNLTSVWSLLKGITEGKRKEGINLIALYDNEEIGSKTKQGADSALLNLLLEKIMRGLKLSEDSLYSQITDSFLLSVDVAHGVHPNHPEKYDPTNYTALNEGIVFKIDSNQRYTFDTEAIAIVQQLCEAGKVKYQKFVNRSDMPGGGTLGPIISSWLPVKTVDIGIPLLAMHSSRELMGTKDQAYLDKLMVTFFSL</sequence>
<comment type="similarity">
    <text evidence="2 9">Belongs to the peptidase M18 family.</text>
</comment>
<protein>
    <recommendedName>
        <fullName evidence="10">M18 family aminopeptidase</fullName>
        <ecNumber evidence="10">3.4.11.-</ecNumber>
    </recommendedName>
</protein>
<dbReference type="Gene3D" id="2.30.250.10">
    <property type="entry name" value="Aminopeptidase i, Domain 2"/>
    <property type="match status" value="1"/>
</dbReference>
<dbReference type="InterPro" id="IPR023358">
    <property type="entry name" value="Peptidase_M18_dom2"/>
</dbReference>
<dbReference type="CDD" id="cd05658">
    <property type="entry name" value="M18_DAP"/>
    <property type="match status" value="1"/>
</dbReference>
<dbReference type="OrthoDB" id="9764268at2"/>
<dbReference type="PANTHER" id="PTHR28570:SF3">
    <property type="entry name" value="ASPARTYL AMINOPEPTIDASE"/>
    <property type="match status" value="1"/>
</dbReference>
<evidence type="ECO:0000313" key="11">
    <source>
        <dbReference type="EMBL" id="SHL09214.1"/>
    </source>
</evidence>
<dbReference type="SUPFAM" id="SSF101821">
    <property type="entry name" value="Aminopeptidase/glucanase lid domain"/>
    <property type="match status" value="1"/>
</dbReference>
<keyword evidence="4 9" id="KW-0645">Protease</keyword>
<evidence type="ECO:0000256" key="8">
    <source>
        <dbReference type="ARBA" id="ARBA00023049"/>
    </source>
</evidence>
<dbReference type="GO" id="GO:0006508">
    <property type="term" value="P:proteolysis"/>
    <property type="evidence" value="ECO:0007669"/>
    <property type="project" value="UniProtKB-KW"/>
</dbReference>
<dbReference type="SUPFAM" id="SSF53187">
    <property type="entry name" value="Zn-dependent exopeptidases"/>
    <property type="match status" value="1"/>
</dbReference>
<dbReference type="GO" id="GO:0008237">
    <property type="term" value="F:metallopeptidase activity"/>
    <property type="evidence" value="ECO:0007669"/>
    <property type="project" value="UniProtKB-KW"/>
</dbReference>
<keyword evidence="3 9" id="KW-0031">Aminopeptidase</keyword>
<evidence type="ECO:0000256" key="6">
    <source>
        <dbReference type="ARBA" id="ARBA00022801"/>
    </source>
</evidence>
<evidence type="ECO:0000256" key="1">
    <source>
        <dbReference type="ARBA" id="ARBA00001947"/>
    </source>
</evidence>
<dbReference type="GO" id="GO:0005737">
    <property type="term" value="C:cytoplasm"/>
    <property type="evidence" value="ECO:0007669"/>
    <property type="project" value="UniProtKB-ARBA"/>
</dbReference>